<dbReference type="SMART" id="SM00419">
    <property type="entry name" value="HTH_CRP"/>
    <property type="match status" value="1"/>
</dbReference>
<dbReference type="PROSITE" id="PS50113">
    <property type="entry name" value="PAC"/>
    <property type="match status" value="1"/>
</dbReference>
<dbReference type="InterPro" id="IPR001610">
    <property type="entry name" value="PAC"/>
</dbReference>
<evidence type="ECO:0000313" key="9">
    <source>
        <dbReference type="EMBL" id="WOB10624.1"/>
    </source>
</evidence>
<dbReference type="Pfam" id="PF13545">
    <property type="entry name" value="HTH_Crp_2"/>
    <property type="match status" value="1"/>
</dbReference>
<dbReference type="RefSeq" id="WP_316703524.1">
    <property type="nucleotide sequence ID" value="NZ_CP136336.1"/>
</dbReference>
<evidence type="ECO:0000259" key="8">
    <source>
        <dbReference type="PROSITE" id="PS51063"/>
    </source>
</evidence>
<accession>A0ABZ0D093</accession>
<dbReference type="InterPro" id="IPR013767">
    <property type="entry name" value="PAS_fold"/>
</dbReference>
<dbReference type="Pfam" id="PF00990">
    <property type="entry name" value="GGDEF"/>
    <property type="match status" value="1"/>
</dbReference>
<evidence type="ECO:0000256" key="2">
    <source>
        <dbReference type="ARBA" id="ARBA00023125"/>
    </source>
</evidence>
<dbReference type="SMART" id="SM00086">
    <property type="entry name" value="PAC"/>
    <property type="match status" value="1"/>
</dbReference>
<dbReference type="Gene3D" id="1.10.10.10">
    <property type="entry name" value="Winged helix-like DNA-binding domain superfamily/Winged helix DNA-binding domain"/>
    <property type="match status" value="1"/>
</dbReference>
<dbReference type="InterPro" id="IPR000595">
    <property type="entry name" value="cNMP-bd_dom"/>
</dbReference>
<protein>
    <submittedName>
        <fullName evidence="9">Diguanylate cyclase</fullName>
        <ecNumber evidence="9">2.7.7.65</ecNumber>
    </submittedName>
</protein>
<gene>
    <name evidence="9" type="ORF">RXV79_11325</name>
</gene>
<reference evidence="9 10" key="1">
    <citation type="submission" date="2023-10" db="EMBL/GenBank/DDBJ databases">
        <title>Bacteria for the degradation of biodegradable plastic PBAT(Polybutylene adipate terephthalate).</title>
        <authorList>
            <person name="Weon H.-Y."/>
            <person name="Yeon J."/>
        </authorList>
    </citation>
    <scope>NUCLEOTIDE SEQUENCE [LARGE SCALE GENOMIC DNA]</scope>
    <source>
        <strain evidence="9 10">SBD 7-3</strain>
    </source>
</reference>
<dbReference type="SUPFAM" id="SSF55785">
    <property type="entry name" value="PYP-like sensor domain (PAS domain)"/>
    <property type="match status" value="1"/>
</dbReference>
<dbReference type="SUPFAM" id="SSF46785">
    <property type="entry name" value="Winged helix' DNA-binding domain"/>
    <property type="match status" value="1"/>
</dbReference>
<dbReference type="CDD" id="cd00038">
    <property type="entry name" value="CAP_ED"/>
    <property type="match status" value="1"/>
</dbReference>
<dbReference type="NCBIfam" id="TIGR00229">
    <property type="entry name" value="sensory_box"/>
    <property type="match status" value="1"/>
</dbReference>
<dbReference type="PROSITE" id="PS50112">
    <property type="entry name" value="PAS"/>
    <property type="match status" value="1"/>
</dbReference>
<dbReference type="SMART" id="SM00267">
    <property type="entry name" value="GGDEF"/>
    <property type="match status" value="1"/>
</dbReference>
<dbReference type="PRINTS" id="PR00034">
    <property type="entry name" value="HTHCRP"/>
</dbReference>
<dbReference type="InterPro" id="IPR036388">
    <property type="entry name" value="WH-like_DNA-bd_sf"/>
</dbReference>
<dbReference type="PANTHER" id="PTHR46663:SF3">
    <property type="entry name" value="SLL0267 PROTEIN"/>
    <property type="match status" value="1"/>
</dbReference>
<dbReference type="InterPro" id="IPR000014">
    <property type="entry name" value="PAS"/>
</dbReference>
<organism evidence="9 10">
    <name type="scientific">Piscinibacter gummiphilus</name>
    <dbReference type="NCBI Taxonomy" id="946333"/>
    <lineage>
        <taxon>Bacteria</taxon>
        <taxon>Pseudomonadati</taxon>
        <taxon>Pseudomonadota</taxon>
        <taxon>Betaproteobacteria</taxon>
        <taxon>Burkholderiales</taxon>
        <taxon>Sphaerotilaceae</taxon>
        <taxon>Piscinibacter</taxon>
    </lineage>
</organism>
<dbReference type="SUPFAM" id="SSF51206">
    <property type="entry name" value="cAMP-binding domain-like"/>
    <property type="match status" value="1"/>
</dbReference>
<evidence type="ECO:0000313" key="10">
    <source>
        <dbReference type="Proteomes" id="UP001303946"/>
    </source>
</evidence>
<dbReference type="InterPro" id="IPR035965">
    <property type="entry name" value="PAS-like_dom_sf"/>
</dbReference>
<feature type="domain" description="PAS" evidence="5">
    <location>
        <begin position="13"/>
        <end position="52"/>
    </location>
</feature>
<dbReference type="InterPro" id="IPR012318">
    <property type="entry name" value="HTH_CRP"/>
</dbReference>
<dbReference type="InterPro" id="IPR014710">
    <property type="entry name" value="RmlC-like_jellyroll"/>
</dbReference>
<name>A0ABZ0D093_9BURK</name>
<dbReference type="InterPro" id="IPR043128">
    <property type="entry name" value="Rev_trsase/Diguanyl_cyclase"/>
</dbReference>
<keyword evidence="9" id="KW-0548">Nucleotidyltransferase</keyword>
<feature type="domain" description="HTH crp-type" evidence="8">
    <location>
        <begin position="438"/>
        <end position="514"/>
    </location>
</feature>
<dbReference type="Gene3D" id="3.30.450.20">
    <property type="entry name" value="PAS domain"/>
    <property type="match status" value="1"/>
</dbReference>
<evidence type="ECO:0000259" key="4">
    <source>
        <dbReference type="PROSITE" id="PS50042"/>
    </source>
</evidence>
<dbReference type="SMART" id="SM00100">
    <property type="entry name" value="cNMP"/>
    <property type="match status" value="1"/>
</dbReference>
<keyword evidence="2" id="KW-0238">DNA-binding</keyword>
<feature type="domain" description="Cyclic nucleotide-binding" evidence="4">
    <location>
        <begin position="321"/>
        <end position="390"/>
    </location>
</feature>
<dbReference type="Gene3D" id="2.60.120.10">
    <property type="entry name" value="Jelly Rolls"/>
    <property type="match status" value="1"/>
</dbReference>
<evidence type="ECO:0000259" key="6">
    <source>
        <dbReference type="PROSITE" id="PS50113"/>
    </source>
</evidence>
<evidence type="ECO:0000256" key="1">
    <source>
        <dbReference type="ARBA" id="ARBA00023015"/>
    </source>
</evidence>
<dbReference type="InterPro" id="IPR000700">
    <property type="entry name" value="PAS-assoc_C"/>
</dbReference>
<sequence>MGKDSIVERASWLLESSGDSAYITSPEGTIEYVNPAFEAMSGFGELEAIGRTPAIVKSGVQSDAFYRDMWSTLHAGHEFHGVLVNRRRDGSLFHEEKTIRPLFDEAGRIAHYLSCGRNVSERLELQDLLQHQATHDALTGLPNRLLFTDRLERAIAQAERTGESFTVAMVDLDGFKAINDRHGHAAGDEALKDMAQRLTGCVREADTVARWGGDEFALLLRDAGDTDRVMSAIVEAGRQPSASSDRALRLSLGACRFPEGGRSAESLLQTADGAMYQAKRDGGDRYRWAMREHEAPVVVKPTAGEAAAIDALRLLEGKVPMFSRRLRAGDTLYRAGDKFRDLHILRFGLCKLMSVTAEGHEELSSMVFKGDWLGFDGLADGRHGCSAVAADTGEVWTVRYDALILAGVRNPALLGAMHAAMARQSAREREAVVTMHSLPADGRVAAFLCRWADDLDHCGMRNDHITLPTTRAEIGGHVGLRLESVSRAMAALERGRLIRFASGNRRNIEIPDLPALRRYVREASASAR</sequence>
<dbReference type="EMBL" id="CP136336">
    <property type="protein sequence ID" value="WOB10624.1"/>
    <property type="molecule type" value="Genomic_DNA"/>
</dbReference>
<evidence type="ECO:0000256" key="3">
    <source>
        <dbReference type="ARBA" id="ARBA00023163"/>
    </source>
</evidence>
<dbReference type="PROSITE" id="PS50042">
    <property type="entry name" value="CNMP_BINDING_3"/>
    <property type="match status" value="1"/>
</dbReference>
<dbReference type="Proteomes" id="UP001303946">
    <property type="component" value="Chromosome"/>
</dbReference>
<dbReference type="SMART" id="SM00091">
    <property type="entry name" value="PAS"/>
    <property type="match status" value="1"/>
</dbReference>
<dbReference type="PANTHER" id="PTHR46663">
    <property type="entry name" value="DIGUANYLATE CYCLASE DGCT-RELATED"/>
    <property type="match status" value="1"/>
</dbReference>
<dbReference type="GO" id="GO:0052621">
    <property type="term" value="F:diguanylate cyclase activity"/>
    <property type="evidence" value="ECO:0007669"/>
    <property type="project" value="UniProtKB-EC"/>
</dbReference>
<dbReference type="InterPro" id="IPR029787">
    <property type="entry name" value="Nucleotide_cyclase"/>
</dbReference>
<keyword evidence="10" id="KW-1185">Reference proteome</keyword>
<dbReference type="Pfam" id="PF00027">
    <property type="entry name" value="cNMP_binding"/>
    <property type="match status" value="1"/>
</dbReference>
<dbReference type="NCBIfam" id="TIGR00254">
    <property type="entry name" value="GGDEF"/>
    <property type="match status" value="1"/>
</dbReference>
<dbReference type="InterPro" id="IPR036390">
    <property type="entry name" value="WH_DNA-bd_sf"/>
</dbReference>
<keyword evidence="9" id="KW-0808">Transferase</keyword>
<dbReference type="InterPro" id="IPR052163">
    <property type="entry name" value="DGC-Regulatory_Protein"/>
</dbReference>
<dbReference type="InterPro" id="IPR000160">
    <property type="entry name" value="GGDEF_dom"/>
</dbReference>
<feature type="domain" description="GGDEF" evidence="7">
    <location>
        <begin position="163"/>
        <end position="291"/>
    </location>
</feature>
<dbReference type="SUPFAM" id="SSF55073">
    <property type="entry name" value="Nucleotide cyclase"/>
    <property type="match status" value="1"/>
</dbReference>
<feature type="domain" description="PAC" evidence="6">
    <location>
        <begin position="77"/>
        <end position="131"/>
    </location>
</feature>
<dbReference type="Pfam" id="PF00989">
    <property type="entry name" value="PAS"/>
    <property type="match status" value="1"/>
</dbReference>
<dbReference type="InterPro" id="IPR018490">
    <property type="entry name" value="cNMP-bd_dom_sf"/>
</dbReference>
<dbReference type="CDD" id="cd00130">
    <property type="entry name" value="PAS"/>
    <property type="match status" value="1"/>
</dbReference>
<proteinExistence type="predicted"/>
<dbReference type="PROSITE" id="PS50887">
    <property type="entry name" value="GGDEF"/>
    <property type="match status" value="1"/>
</dbReference>
<dbReference type="CDD" id="cd01949">
    <property type="entry name" value="GGDEF"/>
    <property type="match status" value="1"/>
</dbReference>
<keyword evidence="1" id="KW-0805">Transcription regulation</keyword>
<keyword evidence="3" id="KW-0804">Transcription</keyword>
<dbReference type="EC" id="2.7.7.65" evidence="9"/>
<evidence type="ECO:0000259" key="7">
    <source>
        <dbReference type="PROSITE" id="PS50887"/>
    </source>
</evidence>
<evidence type="ECO:0000259" key="5">
    <source>
        <dbReference type="PROSITE" id="PS50112"/>
    </source>
</evidence>
<dbReference type="PROSITE" id="PS51063">
    <property type="entry name" value="HTH_CRP_2"/>
    <property type="match status" value="1"/>
</dbReference>
<dbReference type="Gene3D" id="3.30.70.270">
    <property type="match status" value="1"/>
</dbReference>